<dbReference type="Proteomes" id="UP000245252">
    <property type="component" value="Unassembled WGS sequence"/>
</dbReference>
<dbReference type="GO" id="GO:0000166">
    <property type="term" value="F:nucleotide binding"/>
    <property type="evidence" value="ECO:0007669"/>
    <property type="project" value="UniProtKB-KW"/>
</dbReference>
<dbReference type="AlphaFoldDB" id="A0A2U2DFY6"/>
<evidence type="ECO:0000259" key="2">
    <source>
        <dbReference type="Pfam" id="PF24729"/>
    </source>
</evidence>
<evidence type="ECO:0000313" key="3">
    <source>
        <dbReference type="EMBL" id="PWE52151.1"/>
    </source>
</evidence>
<gene>
    <name evidence="3" type="ORF">DEM27_32650</name>
</gene>
<proteinExistence type="predicted"/>
<organism evidence="3 4">
    <name type="scientific">Metarhizobium album</name>
    <dbReference type="NCBI Taxonomy" id="2182425"/>
    <lineage>
        <taxon>Bacteria</taxon>
        <taxon>Pseudomonadati</taxon>
        <taxon>Pseudomonadota</taxon>
        <taxon>Alphaproteobacteria</taxon>
        <taxon>Hyphomicrobiales</taxon>
        <taxon>Rhizobiaceae</taxon>
        <taxon>Metarhizobium</taxon>
    </lineage>
</organism>
<name>A0A2U2DFY6_9HYPH</name>
<accession>A0A2U2DFY6</accession>
<dbReference type="EMBL" id="QFBC01000034">
    <property type="protein sequence ID" value="PWE52151.1"/>
    <property type="molecule type" value="Genomic_DNA"/>
</dbReference>
<protein>
    <submittedName>
        <fullName evidence="3">Cyclic nucleotide-binding protein</fullName>
    </submittedName>
</protein>
<feature type="domain" description="Acb2/Tad1 hairpin" evidence="2">
    <location>
        <begin position="10"/>
        <end position="70"/>
    </location>
</feature>
<reference evidence="3 4" key="1">
    <citation type="submission" date="2018-05" db="EMBL/GenBank/DDBJ databases">
        <title>The draft genome of strain NS-104.</title>
        <authorList>
            <person name="Hang P."/>
            <person name="Jiang J."/>
        </authorList>
    </citation>
    <scope>NUCLEOTIDE SEQUENCE [LARGE SCALE GENOMIC DNA]</scope>
    <source>
        <strain evidence="3 4">NS-104</strain>
    </source>
</reference>
<sequence length="84" mass="9604">MTEHKGLPVEGYKAQPEHKVQAVNLNKRDEERVLRVLDELSKAPDVDQRWLAIGRAHIEQGYMAINRAIFRPSRISLPEDGAML</sequence>
<keyword evidence="4" id="KW-1185">Reference proteome</keyword>
<dbReference type="RefSeq" id="WP_109462397.1">
    <property type="nucleotide sequence ID" value="NZ_QFBC01000034.1"/>
</dbReference>
<evidence type="ECO:0000313" key="4">
    <source>
        <dbReference type="Proteomes" id="UP000245252"/>
    </source>
</evidence>
<dbReference type="OrthoDB" id="7360772at2"/>
<dbReference type="Pfam" id="PF24729">
    <property type="entry name" value="Acb2_Tad1_hairpin"/>
    <property type="match status" value="1"/>
</dbReference>
<evidence type="ECO:0000256" key="1">
    <source>
        <dbReference type="ARBA" id="ARBA00022741"/>
    </source>
</evidence>
<comment type="caution">
    <text evidence="3">The sequence shown here is derived from an EMBL/GenBank/DDBJ whole genome shotgun (WGS) entry which is preliminary data.</text>
</comment>
<dbReference type="InterPro" id="IPR056098">
    <property type="entry name" value="Acb2/Tad1_hairpin"/>
</dbReference>
<keyword evidence="1" id="KW-0547">Nucleotide-binding</keyword>